<protein>
    <submittedName>
        <fullName evidence="1">Uncharacterized protein</fullName>
    </submittedName>
</protein>
<name>A0A0F9VCY6_9ZZZZ</name>
<comment type="caution">
    <text evidence="1">The sequence shown here is derived from an EMBL/GenBank/DDBJ whole genome shotgun (WGS) entry which is preliminary data.</text>
</comment>
<reference evidence="1" key="1">
    <citation type="journal article" date="2015" name="Nature">
        <title>Complex archaea that bridge the gap between prokaryotes and eukaryotes.</title>
        <authorList>
            <person name="Spang A."/>
            <person name="Saw J.H."/>
            <person name="Jorgensen S.L."/>
            <person name="Zaremba-Niedzwiedzka K."/>
            <person name="Martijn J."/>
            <person name="Lind A.E."/>
            <person name="van Eijk R."/>
            <person name="Schleper C."/>
            <person name="Guy L."/>
            <person name="Ettema T.J."/>
        </authorList>
    </citation>
    <scope>NUCLEOTIDE SEQUENCE</scope>
</reference>
<dbReference type="EMBL" id="LAZR01000033">
    <property type="protein sequence ID" value="KKO01890.1"/>
    <property type="molecule type" value="Genomic_DNA"/>
</dbReference>
<evidence type="ECO:0000313" key="1">
    <source>
        <dbReference type="EMBL" id="KKO01890.1"/>
    </source>
</evidence>
<dbReference type="AlphaFoldDB" id="A0A0F9VCY6"/>
<sequence>MSKFSFLCNMSRAEPKAFREVLESIYDYIETRAFGEECDEGAEALHVRMQEAAKRKYEEDAQVGLDVKVDGVFAEILAQIEASDALNGFRLDILLQVRRLREILSGDFAFESPAFAYHVVGPVVDEFPYNKMSASNRAGAFRREHLFSCQAYNYDNGMNRARALIFEAPLSTAEIMLAGEAKARDVKTVLISDVEILPGVPTFRDADEAFLDLQSRCLQSGLDVAAVADEPERSVALDQLPPSDGDYAALEVYAGILRQRCRNLTRTLASRSDRDAAKYAEMYKMIKSDMVPEEVRTAFFEITANGYRSGETPTAAQRINSLRHQIEKLEDKIEELELPREGTRDPAPD</sequence>
<proteinExistence type="predicted"/>
<accession>A0A0F9VCY6</accession>
<organism evidence="1">
    <name type="scientific">marine sediment metagenome</name>
    <dbReference type="NCBI Taxonomy" id="412755"/>
    <lineage>
        <taxon>unclassified sequences</taxon>
        <taxon>metagenomes</taxon>
        <taxon>ecological metagenomes</taxon>
    </lineage>
</organism>
<gene>
    <name evidence="1" type="ORF">LCGC14_0112450</name>
</gene>